<dbReference type="InterPro" id="IPR001279">
    <property type="entry name" value="Metallo-B-lactamas"/>
</dbReference>
<dbReference type="SUPFAM" id="SSF56281">
    <property type="entry name" value="Metallo-hydrolase/oxidoreductase"/>
    <property type="match status" value="1"/>
</dbReference>
<evidence type="ECO:0000313" key="2">
    <source>
        <dbReference type="EMBL" id="MCX2972952.1"/>
    </source>
</evidence>
<dbReference type="Pfam" id="PF00753">
    <property type="entry name" value="Lactamase_B"/>
    <property type="match status" value="1"/>
</dbReference>
<protein>
    <submittedName>
        <fullName evidence="2">MBL fold metallo-hydrolase</fullName>
    </submittedName>
</protein>
<organism evidence="2 3">
    <name type="scientific">Candidatus Seongchinamella marina</name>
    <dbReference type="NCBI Taxonomy" id="2518990"/>
    <lineage>
        <taxon>Bacteria</taxon>
        <taxon>Pseudomonadati</taxon>
        <taxon>Pseudomonadota</taxon>
        <taxon>Gammaproteobacteria</taxon>
        <taxon>Cellvibrionales</taxon>
        <taxon>Halieaceae</taxon>
        <taxon>Seongchinamella</taxon>
    </lineage>
</organism>
<name>A0ABT3SSJ6_9GAMM</name>
<dbReference type="InterPro" id="IPR036866">
    <property type="entry name" value="RibonucZ/Hydroxyglut_hydro"/>
</dbReference>
<evidence type="ECO:0000259" key="1">
    <source>
        <dbReference type="SMART" id="SM00849"/>
    </source>
</evidence>
<dbReference type="Gene3D" id="3.60.15.10">
    <property type="entry name" value="Ribonuclease Z/Hydroxyacylglutathione hydrolase-like"/>
    <property type="match status" value="1"/>
</dbReference>
<gene>
    <name evidence="2" type="ORF">EYC87_05045</name>
</gene>
<dbReference type="EMBL" id="SHNP01000002">
    <property type="protein sequence ID" value="MCX2972952.1"/>
    <property type="molecule type" value="Genomic_DNA"/>
</dbReference>
<sequence length="277" mass="31415">MPLIHRIDHPHVDGVRVGAADRKGNWRLTSTCIVYRIGDACIDTGPSNEWRLVEAFLKERKVKQALVTHYHEDHSGNGGHIHDAFNANVLCHENSHSRLKNGFAIEMVRKLTFGQVSLVSTEHFPDRIAVGDGIELQPMHFPGHSDDMTCFYEPERGWLFSGDLYIASQIKYMTREENVSQMIHSLRAAMQLDFQELFCAHRGILSDGPAALAKKLDFIVSLREEVRYWRDKGLSVRAITRQLIGKEDITALVSGFSMSKRNVITACLRSLEEEEEA</sequence>
<reference evidence="2" key="1">
    <citation type="submission" date="2019-02" db="EMBL/GenBank/DDBJ databases">
        <authorList>
            <person name="Li S.-H."/>
        </authorList>
    </citation>
    <scope>NUCLEOTIDE SEQUENCE</scope>
    <source>
        <strain evidence="2">IMCC8485</strain>
    </source>
</reference>
<accession>A0ABT3SSJ6</accession>
<evidence type="ECO:0000313" key="3">
    <source>
        <dbReference type="Proteomes" id="UP001143307"/>
    </source>
</evidence>
<proteinExistence type="predicted"/>
<comment type="caution">
    <text evidence="2">The sequence shown here is derived from an EMBL/GenBank/DDBJ whole genome shotgun (WGS) entry which is preliminary data.</text>
</comment>
<dbReference type="SMART" id="SM00849">
    <property type="entry name" value="Lactamase_B"/>
    <property type="match status" value="1"/>
</dbReference>
<feature type="domain" description="Metallo-beta-lactamase" evidence="1">
    <location>
        <begin position="31"/>
        <end position="201"/>
    </location>
</feature>
<dbReference type="InterPro" id="IPR050855">
    <property type="entry name" value="NDM-1-like"/>
</dbReference>
<dbReference type="PANTHER" id="PTHR42951">
    <property type="entry name" value="METALLO-BETA-LACTAMASE DOMAIN-CONTAINING"/>
    <property type="match status" value="1"/>
</dbReference>
<dbReference type="RefSeq" id="WP_279251918.1">
    <property type="nucleotide sequence ID" value="NZ_SHNP01000002.1"/>
</dbReference>
<dbReference type="PANTHER" id="PTHR42951:SF17">
    <property type="entry name" value="METALLO-BETA-LACTAMASE DOMAIN-CONTAINING PROTEIN"/>
    <property type="match status" value="1"/>
</dbReference>
<dbReference type="Proteomes" id="UP001143307">
    <property type="component" value="Unassembled WGS sequence"/>
</dbReference>
<keyword evidence="3" id="KW-1185">Reference proteome</keyword>